<keyword evidence="4 9" id="KW-0813">Transport</keyword>
<gene>
    <name evidence="10" type="primary">ND3</name>
</gene>
<evidence type="ECO:0000256" key="3">
    <source>
        <dbReference type="ARBA" id="ARBA00021007"/>
    </source>
</evidence>
<keyword evidence="9" id="KW-0830">Ubiquinone</keyword>
<reference evidence="10" key="1">
    <citation type="submission" date="2020-07" db="EMBL/GenBank/DDBJ databases">
        <authorList>
            <person name="Xu H."/>
            <person name="Liu H."/>
            <person name="Ruan H."/>
        </authorList>
    </citation>
    <scope>NUCLEOTIDE SEQUENCE</scope>
</reference>
<dbReference type="CTD" id="4537"/>
<keyword evidence="9" id="KW-1278">Translocase</keyword>
<feature type="transmembrane region" description="Helical" evidence="9">
    <location>
        <begin position="85"/>
        <end position="104"/>
    </location>
</feature>
<dbReference type="AlphaFoldDB" id="A0A7T6UYY3"/>
<keyword evidence="9 10" id="KW-0496">Mitochondrion</keyword>
<comment type="similarity">
    <text evidence="2 9">Belongs to the complex I subunit 3 family.</text>
</comment>
<comment type="catalytic activity">
    <reaction evidence="8 9">
        <text>a ubiquinone + NADH + 5 H(+)(in) = a ubiquinol + NAD(+) + 4 H(+)(out)</text>
        <dbReference type="Rhea" id="RHEA:29091"/>
        <dbReference type="Rhea" id="RHEA-COMP:9565"/>
        <dbReference type="Rhea" id="RHEA-COMP:9566"/>
        <dbReference type="ChEBI" id="CHEBI:15378"/>
        <dbReference type="ChEBI" id="CHEBI:16389"/>
        <dbReference type="ChEBI" id="CHEBI:17976"/>
        <dbReference type="ChEBI" id="CHEBI:57540"/>
        <dbReference type="ChEBI" id="CHEBI:57945"/>
        <dbReference type="EC" id="7.1.1.2"/>
    </reaction>
</comment>
<organism evidence="10">
    <name type="scientific">Spirobolus bungii</name>
    <dbReference type="NCBI Taxonomy" id="2798518"/>
    <lineage>
        <taxon>Eukaryota</taxon>
        <taxon>Metazoa</taxon>
        <taxon>Ecdysozoa</taxon>
        <taxon>Arthropoda</taxon>
        <taxon>Myriapoda</taxon>
        <taxon>Diplopoda</taxon>
        <taxon>Helminthomorpha</taxon>
        <taxon>Spirobolidae</taxon>
        <taxon>Spirobolus</taxon>
    </lineage>
</organism>
<name>A0A7T6UYY3_9MYRI</name>
<evidence type="ECO:0000313" key="10">
    <source>
        <dbReference type="EMBL" id="QQJ94259.1"/>
    </source>
</evidence>
<evidence type="ECO:0000256" key="8">
    <source>
        <dbReference type="ARBA" id="ARBA00049551"/>
    </source>
</evidence>
<comment type="function">
    <text evidence="9">Core subunit of the mitochondrial membrane respiratory chain NADH dehydrogenase (Complex I) which catalyzes electron transfer from NADH through the respiratory chain, using ubiquinone as an electron acceptor. Essential for the catalytic activity of complex I.</text>
</comment>
<keyword evidence="5 9" id="KW-0812">Transmembrane</keyword>
<sequence length="115" mass="12932">MLLNIITSIITIILLLLTVVPLVTKTNLLSRKTSSPFECGFDPFQTNRVVFSLQFFLIAVIFLVFDVEITILLPAPILLTKTPPLNLLPTFTLIMTILIIGLIYEWNKGALSWTL</sequence>
<evidence type="ECO:0000256" key="4">
    <source>
        <dbReference type="ARBA" id="ARBA00022448"/>
    </source>
</evidence>
<evidence type="ECO:0000256" key="7">
    <source>
        <dbReference type="ARBA" id="ARBA00023136"/>
    </source>
</evidence>
<protein>
    <recommendedName>
        <fullName evidence="3 9">NADH-ubiquinone oxidoreductase chain 3</fullName>
        <ecNumber evidence="9">7.1.1.2</ecNumber>
    </recommendedName>
</protein>
<keyword evidence="9" id="KW-0520">NAD</keyword>
<evidence type="ECO:0000256" key="2">
    <source>
        <dbReference type="ARBA" id="ARBA00008472"/>
    </source>
</evidence>
<dbReference type="Gene3D" id="1.20.58.1610">
    <property type="entry name" value="NADH:ubiquinone/plastoquinone oxidoreductase, chain 3"/>
    <property type="match status" value="1"/>
</dbReference>
<dbReference type="Pfam" id="PF00507">
    <property type="entry name" value="Oxidored_q4"/>
    <property type="match status" value="1"/>
</dbReference>
<dbReference type="EC" id="7.1.1.2" evidence="9"/>
<proteinExistence type="inferred from homology"/>
<keyword evidence="9" id="KW-0679">Respiratory chain</keyword>
<keyword evidence="6 9" id="KW-1133">Transmembrane helix</keyword>
<geneLocation type="mitochondrion" evidence="10"/>
<dbReference type="InterPro" id="IPR038430">
    <property type="entry name" value="NDAH_ubi_oxred_su3_sf"/>
</dbReference>
<dbReference type="PANTHER" id="PTHR11058">
    <property type="entry name" value="NADH-UBIQUINONE OXIDOREDUCTASE CHAIN 3"/>
    <property type="match status" value="1"/>
</dbReference>
<dbReference type="RefSeq" id="YP_010138751.1">
    <property type="nucleotide sequence ID" value="NC_056899.1"/>
</dbReference>
<evidence type="ECO:0000256" key="5">
    <source>
        <dbReference type="ARBA" id="ARBA00022692"/>
    </source>
</evidence>
<dbReference type="EMBL" id="MT767838">
    <property type="protein sequence ID" value="QQJ94259.1"/>
    <property type="molecule type" value="Genomic_DNA"/>
</dbReference>
<evidence type="ECO:0000256" key="9">
    <source>
        <dbReference type="RuleBase" id="RU003640"/>
    </source>
</evidence>
<dbReference type="GO" id="GO:0031966">
    <property type="term" value="C:mitochondrial membrane"/>
    <property type="evidence" value="ECO:0007669"/>
    <property type="project" value="UniProtKB-SubCell"/>
</dbReference>
<keyword evidence="9" id="KW-0249">Electron transport</keyword>
<dbReference type="PANTHER" id="PTHR11058:SF9">
    <property type="entry name" value="NADH-UBIQUINONE OXIDOREDUCTASE CHAIN 3"/>
    <property type="match status" value="1"/>
</dbReference>
<evidence type="ECO:0000256" key="1">
    <source>
        <dbReference type="ARBA" id="ARBA00004370"/>
    </source>
</evidence>
<feature type="transmembrane region" description="Helical" evidence="9">
    <location>
        <begin position="6"/>
        <end position="24"/>
    </location>
</feature>
<dbReference type="GO" id="GO:0008137">
    <property type="term" value="F:NADH dehydrogenase (ubiquinone) activity"/>
    <property type="evidence" value="ECO:0007669"/>
    <property type="project" value="UniProtKB-UniRule"/>
</dbReference>
<evidence type="ECO:0000256" key="6">
    <source>
        <dbReference type="ARBA" id="ARBA00022989"/>
    </source>
</evidence>
<dbReference type="GeneID" id="67131946"/>
<keyword evidence="7 9" id="KW-0472">Membrane</keyword>
<dbReference type="InterPro" id="IPR000440">
    <property type="entry name" value="NADH_UbQ/plastoQ_OxRdtase_su3"/>
</dbReference>
<accession>A0A7T6UYY3</accession>
<comment type="subcellular location">
    <subcellularLocation>
        <location evidence="1">Membrane</location>
    </subcellularLocation>
    <subcellularLocation>
        <location evidence="9">Mitochondrion membrane</location>
        <topology evidence="9">Multi-pass membrane protein</topology>
    </subcellularLocation>
</comment>
<dbReference type="GO" id="GO:0030964">
    <property type="term" value="C:NADH dehydrogenase complex"/>
    <property type="evidence" value="ECO:0007669"/>
    <property type="project" value="TreeGrafter"/>
</dbReference>
<feature type="transmembrane region" description="Helical" evidence="9">
    <location>
        <begin position="55"/>
        <end position="79"/>
    </location>
</feature>